<keyword evidence="10 13" id="KW-0472">Membrane</keyword>
<accession>A0A9K3GFC4</accession>
<keyword evidence="6" id="KW-0547">Nucleotide-binding</keyword>
<keyword evidence="11" id="KW-0456">Lyase</keyword>
<dbReference type="OrthoDB" id="60033at2759"/>
<dbReference type="EMBL" id="BDIP01000257">
    <property type="protein sequence ID" value="GIQ80863.1"/>
    <property type="molecule type" value="Genomic_DNA"/>
</dbReference>
<comment type="caution">
    <text evidence="15">The sequence shown here is derived from an EMBL/GenBank/DDBJ whole genome shotgun (WGS) entry which is preliminary data.</text>
</comment>
<name>A0A9K3GFC4_9EUKA</name>
<evidence type="ECO:0000256" key="7">
    <source>
        <dbReference type="ARBA" id="ARBA00022840"/>
    </source>
</evidence>
<dbReference type="PROSITE" id="PS50125">
    <property type="entry name" value="GUANYLATE_CYCLASE_2"/>
    <property type="match status" value="2"/>
</dbReference>
<dbReference type="GO" id="GO:0004016">
    <property type="term" value="F:adenylate cyclase activity"/>
    <property type="evidence" value="ECO:0007669"/>
    <property type="project" value="UniProtKB-EC"/>
</dbReference>
<evidence type="ECO:0000256" key="2">
    <source>
        <dbReference type="ARBA" id="ARBA00004141"/>
    </source>
</evidence>
<evidence type="ECO:0000256" key="10">
    <source>
        <dbReference type="ARBA" id="ARBA00023136"/>
    </source>
</evidence>
<dbReference type="GO" id="GO:0046872">
    <property type="term" value="F:metal ion binding"/>
    <property type="evidence" value="ECO:0007669"/>
    <property type="project" value="UniProtKB-KW"/>
</dbReference>
<dbReference type="GO" id="GO:0035556">
    <property type="term" value="P:intracellular signal transduction"/>
    <property type="evidence" value="ECO:0007669"/>
    <property type="project" value="InterPro"/>
</dbReference>
<dbReference type="GO" id="GO:0016020">
    <property type="term" value="C:membrane"/>
    <property type="evidence" value="ECO:0007669"/>
    <property type="project" value="UniProtKB-SubCell"/>
</dbReference>
<dbReference type="InterPro" id="IPR029787">
    <property type="entry name" value="Nucleotide_cyclase"/>
</dbReference>
<evidence type="ECO:0000256" key="13">
    <source>
        <dbReference type="SAM" id="Phobius"/>
    </source>
</evidence>
<dbReference type="CDD" id="cd07302">
    <property type="entry name" value="CHD"/>
    <property type="match status" value="2"/>
</dbReference>
<dbReference type="Proteomes" id="UP000265618">
    <property type="component" value="Unassembled WGS sequence"/>
</dbReference>
<feature type="transmembrane region" description="Helical" evidence="13">
    <location>
        <begin position="904"/>
        <end position="927"/>
    </location>
</feature>
<keyword evidence="9 13" id="KW-1133">Transmembrane helix</keyword>
<feature type="region of interest" description="Disordered" evidence="12">
    <location>
        <begin position="625"/>
        <end position="673"/>
    </location>
</feature>
<feature type="compositionally biased region" description="Acidic residues" evidence="12">
    <location>
        <begin position="1146"/>
        <end position="1158"/>
    </location>
</feature>
<dbReference type="SUPFAM" id="SSF55073">
    <property type="entry name" value="Nucleotide cyclase"/>
    <property type="match status" value="2"/>
</dbReference>
<feature type="domain" description="Guanylate cyclase" evidence="14">
    <location>
        <begin position="323"/>
        <end position="358"/>
    </location>
</feature>
<reference evidence="15 16" key="1">
    <citation type="journal article" date="2018" name="PLoS ONE">
        <title>The draft genome of Kipferlia bialata reveals reductive genome evolution in fornicate parasites.</title>
        <authorList>
            <person name="Tanifuji G."/>
            <person name="Takabayashi S."/>
            <person name="Kume K."/>
            <person name="Takagi M."/>
            <person name="Nakayama T."/>
            <person name="Kamikawa R."/>
            <person name="Inagaki Y."/>
            <person name="Hashimoto T."/>
        </authorList>
    </citation>
    <scope>NUCLEOTIDE SEQUENCE [LARGE SCALE GENOMIC DNA]</scope>
    <source>
        <strain evidence="15">NY0173</strain>
    </source>
</reference>
<dbReference type="SMART" id="SM00044">
    <property type="entry name" value="CYCc"/>
    <property type="match status" value="1"/>
</dbReference>
<evidence type="ECO:0000256" key="11">
    <source>
        <dbReference type="ARBA" id="ARBA00023239"/>
    </source>
</evidence>
<feature type="compositionally biased region" description="Polar residues" evidence="12">
    <location>
        <begin position="633"/>
        <end position="652"/>
    </location>
</feature>
<evidence type="ECO:0000256" key="4">
    <source>
        <dbReference type="ARBA" id="ARBA00022692"/>
    </source>
</evidence>
<gene>
    <name evidence="15" type="ORF">KIPB_001732</name>
</gene>
<comment type="catalytic activity">
    <reaction evidence="1">
        <text>ATP = 3',5'-cyclic AMP + diphosphate</text>
        <dbReference type="Rhea" id="RHEA:15389"/>
        <dbReference type="ChEBI" id="CHEBI:30616"/>
        <dbReference type="ChEBI" id="CHEBI:33019"/>
        <dbReference type="ChEBI" id="CHEBI:58165"/>
        <dbReference type="EC" id="4.6.1.1"/>
    </reaction>
</comment>
<dbReference type="InterPro" id="IPR001054">
    <property type="entry name" value="A/G_cyclase"/>
</dbReference>
<evidence type="ECO:0000256" key="5">
    <source>
        <dbReference type="ARBA" id="ARBA00022723"/>
    </source>
</evidence>
<comment type="subcellular location">
    <subcellularLocation>
        <location evidence="2">Membrane</location>
        <topology evidence="2">Multi-pass membrane protein</topology>
    </subcellularLocation>
</comment>
<protein>
    <recommendedName>
        <fullName evidence="3">adenylate cyclase</fullName>
        <ecNumber evidence="3">4.6.1.1</ecNumber>
    </recommendedName>
</protein>
<feature type="transmembrane region" description="Helical" evidence="13">
    <location>
        <begin position="802"/>
        <end position="820"/>
    </location>
</feature>
<organism evidence="15 16">
    <name type="scientific">Kipferlia bialata</name>
    <dbReference type="NCBI Taxonomy" id="797122"/>
    <lineage>
        <taxon>Eukaryota</taxon>
        <taxon>Metamonada</taxon>
        <taxon>Carpediemonas-like organisms</taxon>
        <taxon>Kipferlia</taxon>
    </lineage>
</organism>
<proteinExistence type="predicted"/>
<feature type="region of interest" description="Disordered" evidence="12">
    <location>
        <begin position="724"/>
        <end position="744"/>
    </location>
</feature>
<evidence type="ECO:0000256" key="1">
    <source>
        <dbReference type="ARBA" id="ARBA00001593"/>
    </source>
</evidence>
<dbReference type="GO" id="GO:0005524">
    <property type="term" value="F:ATP binding"/>
    <property type="evidence" value="ECO:0007669"/>
    <property type="project" value="UniProtKB-KW"/>
</dbReference>
<keyword evidence="5" id="KW-0479">Metal-binding</keyword>
<evidence type="ECO:0000256" key="9">
    <source>
        <dbReference type="ARBA" id="ARBA00022989"/>
    </source>
</evidence>
<dbReference type="GO" id="GO:0009190">
    <property type="term" value="P:cyclic nucleotide biosynthetic process"/>
    <property type="evidence" value="ECO:0007669"/>
    <property type="project" value="InterPro"/>
</dbReference>
<evidence type="ECO:0000256" key="6">
    <source>
        <dbReference type="ARBA" id="ARBA00022741"/>
    </source>
</evidence>
<feature type="transmembrane region" description="Helical" evidence="13">
    <location>
        <begin position="997"/>
        <end position="1015"/>
    </location>
</feature>
<dbReference type="Gene3D" id="3.30.70.1230">
    <property type="entry name" value="Nucleotide cyclase"/>
    <property type="match status" value="2"/>
</dbReference>
<keyword evidence="4 13" id="KW-0812">Transmembrane</keyword>
<keyword evidence="7" id="KW-0067">ATP-binding</keyword>
<evidence type="ECO:0000256" key="3">
    <source>
        <dbReference type="ARBA" id="ARBA00012201"/>
    </source>
</evidence>
<keyword evidence="16" id="KW-1185">Reference proteome</keyword>
<evidence type="ECO:0000259" key="14">
    <source>
        <dbReference type="PROSITE" id="PS50125"/>
    </source>
</evidence>
<evidence type="ECO:0000256" key="8">
    <source>
        <dbReference type="ARBA" id="ARBA00022842"/>
    </source>
</evidence>
<dbReference type="Pfam" id="PF00211">
    <property type="entry name" value="Guanylate_cyc"/>
    <property type="match status" value="2"/>
</dbReference>
<feature type="domain" description="Guanylate cyclase" evidence="14">
    <location>
        <begin position="1214"/>
        <end position="1347"/>
    </location>
</feature>
<sequence>MPAIADKAFGKARELAAGVTFAIAVALAGDGAIPLNRSVIPFAVRVSKAMADAGLPAPVKGLAKKIHACLQGKAEMVDAVFDVIERKTRRRVDGALARAQLEEILRPHMSEISEVWQVAQCVWLGLEIEGELDIELHTCVYTHVTLISIRALLAAIRVLYCALPKGTRQYVVTSAGDPLSTHTVEATGLLASAAVTPVPSVSHMGVTPSTSTPAPGTTLIDLSHDLAVVAFVSVSCRDGASEAAYIRDLAQLMNAFDAALTMANGTLEKIKGTQESIILKYPYSGETQAQAACRYVVCSCLHAQFSVRGLRGFGIPLDTIAGVRVGVCCGPVTGGVLGSKELMYDVFGDTVNTAARLMQNAGVWDCLVTETVAQGAITEGEYKHPAFAPHSLELVQSDPFSVALKGKGDFPVRRMCLNRHSLQMVETHSTSYLMEFVGDGSLTQRWADKLLDSSMDLGSVTGSTPLEISLHPSDTPKIPDPAETIPQEGSCESVAAILKQPWDVIRASFQASSAVPRSRSDLRSLAVAFSRQCSRAGTREHSEGHGGIHILSRTASTPYSLHDVSAMLEGSGGTPRASYMADDFSFSGTDLTDMGDIDEGTDNMSETDSYVTEKECACTASEGVSDAGVASTPDPSCPTSIMPSGTRLTIDTTPEDASTETSDSAGRDWTDKASSSSLSVIDRGLVDALETLFHCVPEGSPLYQLSDRLREATCGNTVSNIPGVAPIEGERERGSSPTRRAKRRRIRRHERLVSRLTVLTKWETLVLVMRAMPQALRLSLNHQYRTNSFVIMDAMQKVKAQFLTLIVVMVLQLGVCGYAAHDVWSNLTRYATDDLIDAISPVIPALRAAVACQMGICAIRLVLLVFTHLIGSRLYVSVIHRSIAPDSSHRNTEYRSRYRSLERVSIWMQYVCAVAVATTVWIGSALYRSGGDLMEGSMTLQTLWANNWMSMYLFLCECFISLFSLSPVNSVPTLFWCILLFLPSSMAIGNISPEVGILFSVCVLLCLFGVLQAVMQITSFVLGTRFVTETVAARVLVSRVASGRYFNRLLTPQMAQVTAWLRPPMSPKRTQAIVQFMRQSEWGPELENSVILSMFYNMTTQDAEADREAAAESEGVSPGCVSGPTCEAGTHEFIAGLYSKLGSGSAEEEGEGEGEGEGDGVSTPFSDRCDTAALEAGTALACAPLVPLATPQELSILQESGTEFFPLMVYAKLDIVGFTKYCSVNGSDIVGLLNVLFMAWDGIVDQYAADGVTKVKTIGDAYEVVRPFTARELSHTTVDSLSKGVAALVQAVHAMVACSIEVFDSADAGLSVRAGVGLGPGFAAVLGGYRVCYEIFGQAPTRARVLEGLAPVGKVAVGTHAHALLAGNGRFTWDGTVECPVSSPCLPETSDTESPSTAPVSEYAAWASEYQSVLAETVSLSCTPVPPTPPAPQTRERGGMCDTGSACGAPLCGERASMHAVRHSVPAVPTPVYSPSPSTPLHTHVSEATAKSMGMVQGVVLKGC</sequence>
<dbReference type="EC" id="4.6.1.1" evidence="3"/>
<evidence type="ECO:0000313" key="15">
    <source>
        <dbReference type="EMBL" id="GIQ80863.1"/>
    </source>
</evidence>
<evidence type="ECO:0000313" key="16">
    <source>
        <dbReference type="Proteomes" id="UP000265618"/>
    </source>
</evidence>
<keyword evidence="8" id="KW-0460">Magnesium</keyword>
<dbReference type="PANTHER" id="PTHR45627">
    <property type="entry name" value="ADENYLATE CYCLASE TYPE 1"/>
    <property type="match status" value="1"/>
</dbReference>
<evidence type="ECO:0000256" key="12">
    <source>
        <dbReference type="SAM" id="MobiDB-lite"/>
    </source>
</evidence>
<feature type="region of interest" description="Disordered" evidence="12">
    <location>
        <begin position="1143"/>
        <end position="1165"/>
    </location>
</feature>